<keyword evidence="6" id="KW-0408">Iron</keyword>
<dbReference type="SUPFAM" id="SSF56935">
    <property type="entry name" value="Porins"/>
    <property type="match status" value="1"/>
</dbReference>
<comment type="similarity">
    <text evidence="11 12">Belongs to the TonB-dependent receptor family.</text>
</comment>
<evidence type="ECO:0000256" key="7">
    <source>
        <dbReference type="ARBA" id="ARBA00023065"/>
    </source>
</evidence>
<evidence type="ECO:0000313" key="16">
    <source>
        <dbReference type="EMBL" id="TPH15267.1"/>
    </source>
</evidence>
<dbReference type="AlphaFoldDB" id="A0A502L4K7"/>
<dbReference type="Pfam" id="PF00593">
    <property type="entry name" value="TonB_dep_Rec_b-barrel"/>
    <property type="match status" value="1"/>
</dbReference>
<dbReference type="Proteomes" id="UP000315303">
    <property type="component" value="Unassembled WGS sequence"/>
</dbReference>
<protein>
    <submittedName>
        <fullName evidence="16">TonB-dependent receptor</fullName>
    </submittedName>
</protein>
<dbReference type="Gene3D" id="2.170.130.10">
    <property type="entry name" value="TonB-dependent receptor, plug domain"/>
    <property type="match status" value="1"/>
</dbReference>
<dbReference type="OrthoDB" id="7051185at2"/>
<dbReference type="InterPro" id="IPR000531">
    <property type="entry name" value="Beta-barrel_TonB"/>
</dbReference>
<reference evidence="16 17" key="1">
    <citation type="submission" date="2019-01" db="EMBL/GenBank/DDBJ databases">
        <title>Litorilituus lipolytica sp. nov., isolated from intertidal sand of the Yellow Sea in China.</title>
        <authorList>
            <person name="Liu A."/>
        </authorList>
    </citation>
    <scope>NUCLEOTIDE SEQUENCE [LARGE SCALE GENOMIC DNA]</scope>
    <source>
        <strain evidence="16 17">RZ04</strain>
    </source>
</reference>
<evidence type="ECO:0000256" key="4">
    <source>
        <dbReference type="ARBA" id="ARBA00022496"/>
    </source>
</evidence>
<organism evidence="16 17">
    <name type="scientific">Litorilituus lipolyticus</name>
    <dbReference type="NCBI Taxonomy" id="2491017"/>
    <lineage>
        <taxon>Bacteria</taxon>
        <taxon>Pseudomonadati</taxon>
        <taxon>Pseudomonadota</taxon>
        <taxon>Gammaproteobacteria</taxon>
        <taxon>Alteromonadales</taxon>
        <taxon>Colwelliaceae</taxon>
        <taxon>Litorilituus</taxon>
    </lineage>
</organism>
<evidence type="ECO:0000256" key="12">
    <source>
        <dbReference type="RuleBase" id="RU003357"/>
    </source>
</evidence>
<keyword evidence="8 12" id="KW-0798">TonB box</keyword>
<evidence type="ECO:0000259" key="15">
    <source>
        <dbReference type="Pfam" id="PF07715"/>
    </source>
</evidence>
<dbReference type="GO" id="GO:0006826">
    <property type="term" value="P:iron ion transport"/>
    <property type="evidence" value="ECO:0007669"/>
    <property type="project" value="UniProtKB-KW"/>
</dbReference>
<dbReference type="InterPro" id="IPR037066">
    <property type="entry name" value="Plug_dom_sf"/>
</dbReference>
<evidence type="ECO:0000256" key="1">
    <source>
        <dbReference type="ARBA" id="ARBA00004571"/>
    </source>
</evidence>
<evidence type="ECO:0000256" key="6">
    <source>
        <dbReference type="ARBA" id="ARBA00023004"/>
    </source>
</evidence>
<dbReference type="InterPro" id="IPR039426">
    <property type="entry name" value="TonB-dep_rcpt-like"/>
</dbReference>
<evidence type="ECO:0000256" key="5">
    <source>
        <dbReference type="ARBA" id="ARBA00022692"/>
    </source>
</evidence>
<evidence type="ECO:0000259" key="14">
    <source>
        <dbReference type="Pfam" id="PF00593"/>
    </source>
</evidence>
<keyword evidence="2 11" id="KW-0813">Transport</keyword>
<feature type="domain" description="TonB-dependent receptor plug" evidence="15">
    <location>
        <begin position="60"/>
        <end position="168"/>
    </location>
</feature>
<gene>
    <name evidence="16" type="ORF">EPA86_10675</name>
</gene>
<keyword evidence="5 11" id="KW-0812">Transmembrane</keyword>
<evidence type="ECO:0000313" key="17">
    <source>
        <dbReference type="Proteomes" id="UP000315303"/>
    </source>
</evidence>
<evidence type="ECO:0000256" key="13">
    <source>
        <dbReference type="SAM" id="SignalP"/>
    </source>
</evidence>
<keyword evidence="16" id="KW-0675">Receptor</keyword>
<evidence type="ECO:0000256" key="10">
    <source>
        <dbReference type="ARBA" id="ARBA00023237"/>
    </source>
</evidence>
<dbReference type="Gene3D" id="2.40.170.20">
    <property type="entry name" value="TonB-dependent receptor, beta-barrel domain"/>
    <property type="match status" value="1"/>
</dbReference>
<evidence type="ECO:0000256" key="9">
    <source>
        <dbReference type="ARBA" id="ARBA00023136"/>
    </source>
</evidence>
<keyword evidence="10 11" id="KW-0998">Cell outer membrane</keyword>
<feature type="signal peptide" evidence="13">
    <location>
        <begin position="1"/>
        <end position="35"/>
    </location>
</feature>
<dbReference type="InterPro" id="IPR012910">
    <property type="entry name" value="Plug_dom"/>
</dbReference>
<dbReference type="PROSITE" id="PS52016">
    <property type="entry name" value="TONB_DEPENDENT_REC_3"/>
    <property type="match status" value="1"/>
</dbReference>
<sequence>MSISHSRNNIVPSRKPLALAISTALMGMMALPTLAAEEEKKEKAALEVIEVTATKHVTNLMETPIAVTAMNPEALTRQNVKQLGDLSGMVPNLQLGLSNSDSGVKASIRGVSSNNFTEIADPAVGIHIDGIYSPRPQGSLALMFDLEQVEVLRGAQGTLFGRNSTAGVINVIPAKPEFDENYGWTTLQLGNYNAQQVRTVYNFGVSDNFALRAALMIDKRDGYINQQQDLTDRGMKLPDPNGEWGDYIWSGPDGNPDVDMRVNKKVDASDYYSNSDQWGGRLTGLWQVTDDIAWTMGFEHYQNNGAGHVNLKDCWAAEGTAYACDTQDHFDQEVLINVPGKIDMSIDTVRSLLSYDINNNTVLEHRFAYANQQRVQHHDDDAGQHSLMSEVDIMYSWGNWGRQTVDDRATYTIDSEYKSYVNELQLKQTFNDWQYVLGAFWMYENNSMEFGQDMLVQAPWGMPYSQYYDQPKREIDSKAIFFQADIELSEKWTVTAGIRYTQDERIDNEGETWGSWSADSPWYYNGAEGLPLTDLGMGLPHNGTDLTMDMGPFAGKPAYGDTKVVNTYQKDWDQTTWRLGLNYQLAAKQFMFATVATGYRAGGFGDRTDTCGGGTCVDGSTEQWTYLDYDAETTINYELGYKATLLDDSLNLSAVFFFTQYEDMQYTNMHPIGQKVVDRECPDWDPACDIVQAWKTENIGESEIYGLELEFDYIPWENGRLNGFYAYLGTEITSYDSYNDDWMCGYREENGAQACADLFIEPGNPLSGRQLYDVTGNQLPSAPEHSMGLNYSHYFEMGEYQLVPWLGLRWQDKMYFTPRNLDNRAVGDYQEAYANVDASLKFAPVDENWYVELYGNNLTDEVVVNWMGQGANGGWKSNSYNPPRMFGIRFNISY</sequence>
<evidence type="ECO:0000256" key="3">
    <source>
        <dbReference type="ARBA" id="ARBA00022452"/>
    </source>
</evidence>
<proteinExistence type="inferred from homology"/>
<keyword evidence="4" id="KW-0410">Iron transport</keyword>
<evidence type="ECO:0000256" key="2">
    <source>
        <dbReference type="ARBA" id="ARBA00022448"/>
    </source>
</evidence>
<evidence type="ECO:0000256" key="8">
    <source>
        <dbReference type="ARBA" id="ARBA00023077"/>
    </source>
</evidence>
<dbReference type="PANTHER" id="PTHR32552:SF81">
    <property type="entry name" value="TONB-DEPENDENT OUTER MEMBRANE RECEPTOR"/>
    <property type="match status" value="1"/>
</dbReference>
<keyword evidence="13" id="KW-0732">Signal</keyword>
<dbReference type="GO" id="GO:0009279">
    <property type="term" value="C:cell outer membrane"/>
    <property type="evidence" value="ECO:0007669"/>
    <property type="project" value="UniProtKB-SubCell"/>
</dbReference>
<keyword evidence="17" id="KW-1185">Reference proteome</keyword>
<feature type="chain" id="PRO_5021246308" evidence="13">
    <location>
        <begin position="36"/>
        <end position="894"/>
    </location>
</feature>
<dbReference type="RefSeq" id="WP_140603421.1">
    <property type="nucleotide sequence ID" value="NZ_SAWY01000020.1"/>
</dbReference>
<accession>A0A502L4K7</accession>
<keyword evidence="7" id="KW-0406">Ion transport</keyword>
<feature type="domain" description="TonB-dependent receptor-like beta-barrel" evidence="14">
    <location>
        <begin position="354"/>
        <end position="858"/>
    </location>
</feature>
<comment type="subcellular location">
    <subcellularLocation>
        <location evidence="1 11">Cell outer membrane</location>
        <topology evidence="1 11">Multi-pass membrane protein</topology>
    </subcellularLocation>
</comment>
<dbReference type="InterPro" id="IPR036942">
    <property type="entry name" value="Beta-barrel_TonB_sf"/>
</dbReference>
<keyword evidence="3 11" id="KW-1134">Transmembrane beta strand</keyword>
<dbReference type="Pfam" id="PF07715">
    <property type="entry name" value="Plug"/>
    <property type="match status" value="1"/>
</dbReference>
<dbReference type="EMBL" id="SAWY01000020">
    <property type="protein sequence ID" value="TPH15267.1"/>
    <property type="molecule type" value="Genomic_DNA"/>
</dbReference>
<evidence type="ECO:0000256" key="11">
    <source>
        <dbReference type="PROSITE-ProRule" id="PRU01360"/>
    </source>
</evidence>
<comment type="caution">
    <text evidence="16">The sequence shown here is derived from an EMBL/GenBank/DDBJ whole genome shotgun (WGS) entry which is preliminary data.</text>
</comment>
<dbReference type="PANTHER" id="PTHR32552">
    <property type="entry name" value="FERRICHROME IRON RECEPTOR-RELATED"/>
    <property type="match status" value="1"/>
</dbReference>
<keyword evidence="9 11" id="KW-0472">Membrane</keyword>
<name>A0A502L4K7_9GAMM</name>